<dbReference type="AlphaFoldDB" id="A0AAD9K1K7"/>
<dbReference type="InterPro" id="IPR036056">
    <property type="entry name" value="Fibrinogen-like_C"/>
</dbReference>
<gene>
    <name evidence="3" type="ORF">LSH36_84g07010</name>
</gene>
<feature type="domain" description="Fibrinogen C-terminal" evidence="2">
    <location>
        <begin position="1"/>
        <end position="126"/>
    </location>
</feature>
<protein>
    <recommendedName>
        <fullName evidence="2">Fibrinogen C-terminal domain-containing protein</fullName>
    </recommendedName>
</protein>
<evidence type="ECO:0000313" key="3">
    <source>
        <dbReference type="EMBL" id="KAK2163186.1"/>
    </source>
</evidence>
<dbReference type="EMBL" id="JAODUP010000084">
    <property type="protein sequence ID" value="KAK2163186.1"/>
    <property type="molecule type" value="Genomic_DNA"/>
</dbReference>
<dbReference type="InterPro" id="IPR050373">
    <property type="entry name" value="Fibrinogen_C-term_domain"/>
</dbReference>
<keyword evidence="4" id="KW-1185">Reference proteome</keyword>
<evidence type="ECO:0000259" key="2">
    <source>
        <dbReference type="PROSITE" id="PS51406"/>
    </source>
</evidence>
<dbReference type="PANTHER" id="PTHR19143">
    <property type="entry name" value="FIBRINOGEN/TENASCIN/ANGIOPOEITIN"/>
    <property type="match status" value="1"/>
</dbReference>
<evidence type="ECO:0000256" key="1">
    <source>
        <dbReference type="ARBA" id="ARBA00023157"/>
    </source>
</evidence>
<dbReference type="GO" id="GO:0005615">
    <property type="term" value="C:extracellular space"/>
    <property type="evidence" value="ECO:0007669"/>
    <property type="project" value="TreeGrafter"/>
</dbReference>
<sequence length="144" mass="17136">MVDFDGRHHFAEYDHFRILDEAHDYRIHVHGYHGDAGDSLTPAWSNHDGQAFSTYDRDNDGRFYDNCAERFHGAWWFRSCFESHLNGFYYKHGEHNDYFKQNGIQWNTVGHHYSLKSVVMMIKPNKQLVHTKEDENIQLSNDIQ</sequence>
<dbReference type="SUPFAM" id="SSF56496">
    <property type="entry name" value="Fibrinogen C-terminal domain-like"/>
    <property type="match status" value="1"/>
</dbReference>
<organism evidence="3 4">
    <name type="scientific">Paralvinella palmiformis</name>
    <dbReference type="NCBI Taxonomy" id="53620"/>
    <lineage>
        <taxon>Eukaryota</taxon>
        <taxon>Metazoa</taxon>
        <taxon>Spiralia</taxon>
        <taxon>Lophotrochozoa</taxon>
        <taxon>Annelida</taxon>
        <taxon>Polychaeta</taxon>
        <taxon>Sedentaria</taxon>
        <taxon>Canalipalpata</taxon>
        <taxon>Terebellida</taxon>
        <taxon>Terebelliformia</taxon>
        <taxon>Alvinellidae</taxon>
        <taxon>Paralvinella</taxon>
    </lineage>
</organism>
<proteinExistence type="predicted"/>
<reference evidence="3" key="1">
    <citation type="journal article" date="2023" name="Mol. Biol. Evol.">
        <title>Third-Generation Sequencing Reveals the Adaptive Role of the Epigenome in Three Deep-Sea Polychaetes.</title>
        <authorList>
            <person name="Perez M."/>
            <person name="Aroh O."/>
            <person name="Sun Y."/>
            <person name="Lan Y."/>
            <person name="Juniper S.K."/>
            <person name="Young C.R."/>
            <person name="Angers B."/>
            <person name="Qian P.Y."/>
        </authorList>
    </citation>
    <scope>NUCLEOTIDE SEQUENCE</scope>
    <source>
        <strain evidence="3">P08H-3</strain>
    </source>
</reference>
<dbReference type="Proteomes" id="UP001208570">
    <property type="component" value="Unassembled WGS sequence"/>
</dbReference>
<name>A0AAD9K1K7_9ANNE</name>
<accession>A0AAD9K1K7</accession>
<dbReference type="InterPro" id="IPR020837">
    <property type="entry name" value="Fibrinogen_CS"/>
</dbReference>
<dbReference type="Gene3D" id="3.90.215.10">
    <property type="entry name" value="Gamma Fibrinogen, chain A, domain 1"/>
    <property type="match status" value="1"/>
</dbReference>
<dbReference type="SMART" id="SM00186">
    <property type="entry name" value="FBG"/>
    <property type="match status" value="1"/>
</dbReference>
<dbReference type="Pfam" id="PF00147">
    <property type="entry name" value="Fibrinogen_C"/>
    <property type="match status" value="1"/>
</dbReference>
<dbReference type="PROSITE" id="PS00514">
    <property type="entry name" value="FIBRINOGEN_C_1"/>
    <property type="match status" value="1"/>
</dbReference>
<evidence type="ECO:0000313" key="4">
    <source>
        <dbReference type="Proteomes" id="UP001208570"/>
    </source>
</evidence>
<comment type="caution">
    <text evidence="3">The sequence shown here is derived from an EMBL/GenBank/DDBJ whole genome shotgun (WGS) entry which is preliminary data.</text>
</comment>
<dbReference type="PROSITE" id="PS51406">
    <property type="entry name" value="FIBRINOGEN_C_2"/>
    <property type="match status" value="1"/>
</dbReference>
<dbReference type="InterPro" id="IPR014716">
    <property type="entry name" value="Fibrinogen_a/b/g_C_1"/>
</dbReference>
<keyword evidence="1" id="KW-1015">Disulfide bond</keyword>
<dbReference type="InterPro" id="IPR002181">
    <property type="entry name" value="Fibrinogen_a/b/g_C_dom"/>
</dbReference>